<evidence type="ECO:0000313" key="3">
    <source>
        <dbReference type="Proteomes" id="UP001176941"/>
    </source>
</evidence>
<reference evidence="2" key="1">
    <citation type="submission" date="2023-04" db="EMBL/GenBank/DDBJ databases">
        <authorList>
            <consortium name="ELIXIR-Norway"/>
        </authorList>
    </citation>
    <scope>NUCLEOTIDE SEQUENCE [LARGE SCALE GENOMIC DNA]</scope>
</reference>
<keyword evidence="3" id="KW-1185">Reference proteome</keyword>
<feature type="compositionally biased region" description="Pro residues" evidence="1">
    <location>
        <begin position="13"/>
        <end position="23"/>
    </location>
</feature>
<sequence length="110" mass="11492">MRQGGRRVAASPPDAPRCPPGPALPATSPALPAGRVTARRSAQPAWPRPPRRGSAPVYKPRPAWAALAWRGGAWGGVCARGRGVGRARAGWSITLADTRMLGLRPKACPS</sequence>
<evidence type="ECO:0000313" key="2">
    <source>
        <dbReference type="EMBL" id="CAI9169052.1"/>
    </source>
</evidence>
<dbReference type="Proteomes" id="UP001176941">
    <property type="component" value="Chromosome 28"/>
</dbReference>
<gene>
    <name evidence="2" type="ORF">MRATA1EN1_LOCUS18014</name>
</gene>
<evidence type="ECO:0000256" key="1">
    <source>
        <dbReference type="SAM" id="MobiDB-lite"/>
    </source>
</evidence>
<protein>
    <submittedName>
        <fullName evidence="2">Uncharacterized protein</fullName>
    </submittedName>
</protein>
<feature type="region of interest" description="Disordered" evidence="1">
    <location>
        <begin position="1"/>
        <end position="58"/>
    </location>
</feature>
<name>A0ABN8Z560_RANTA</name>
<organism evidence="2 3">
    <name type="scientific">Rangifer tarandus platyrhynchus</name>
    <name type="common">Svalbard reindeer</name>
    <dbReference type="NCBI Taxonomy" id="3082113"/>
    <lineage>
        <taxon>Eukaryota</taxon>
        <taxon>Metazoa</taxon>
        <taxon>Chordata</taxon>
        <taxon>Craniata</taxon>
        <taxon>Vertebrata</taxon>
        <taxon>Euteleostomi</taxon>
        <taxon>Mammalia</taxon>
        <taxon>Eutheria</taxon>
        <taxon>Laurasiatheria</taxon>
        <taxon>Artiodactyla</taxon>
        <taxon>Ruminantia</taxon>
        <taxon>Pecora</taxon>
        <taxon>Cervidae</taxon>
        <taxon>Odocoileinae</taxon>
        <taxon>Rangifer</taxon>
    </lineage>
</organism>
<feature type="compositionally biased region" description="Low complexity" evidence="1">
    <location>
        <begin position="24"/>
        <end position="34"/>
    </location>
</feature>
<dbReference type="EMBL" id="OX459964">
    <property type="protein sequence ID" value="CAI9169052.1"/>
    <property type="molecule type" value="Genomic_DNA"/>
</dbReference>
<accession>A0ABN8Z560</accession>
<proteinExistence type="predicted"/>